<evidence type="ECO:0000313" key="3">
    <source>
        <dbReference type="EMBL" id="KZT02859.1"/>
    </source>
</evidence>
<dbReference type="OrthoDB" id="661148at2759"/>
<feature type="region of interest" description="Disordered" evidence="1">
    <location>
        <begin position="211"/>
        <end position="314"/>
    </location>
</feature>
<dbReference type="PROSITE" id="PS51745">
    <property type="entry name" value="PB1"/>
    <property type="match status" value="1"/>
</dbReference>
<dbReference type="Proteomes" id="UP000076871">
    <property type="component" value="Unassembled WGS sequence"/>
</dbReference>
<dbReference type="SMART" id="SM00666">
    <property type="entry name" value="PB1"/>
    <property type="match status" value="1"/>
</dbReference>
<organism evidence="3 4">
    <name type="scientific">Laetiporus sulphureus 93-53</name>
    <dbReference type="NCBI Taxonomy" id="1314785"/>
    <lineage>
        <taxon>Eukaryota</taxon>
        <taxon>Fungi</taxon>
        <taxon>Dikarya</taxon>
        <taxon>Basidiomycota</taxon>
        <taxon>Agaricomycotina</taxon>
        <taxon>Agaricomycetes</taxon>
        <taxon>Polyporales</taxon>
        <taxon>Laetiporus</taxon>
    </lineage>
</organism>
<dbReference type="Pfam" id="PF00564">
    <property type="entry name" value="PB1"/>
    <property type="match status" value="1"/>
</dbReference>
<dbReference type="InParanoid" id="A0A165CI79"/>
<dbReference type="STRING" id="1314785.A0A165CI79"/>
<evidence type="ECO:0000313" key="4">
    <source>
        <dbReference type="Proteomes" id="UP000076871"/>
    </source>
</evidence>
<dbReference type="Gene3D" id="3.10.20.90">
    <property type="entry name" value="Phosphatidylinositol 3-kinase Catalytic Subunit, Chain A, domain 1"/>
    <property type="match status" value="1"/>
</dbReference>
<name>A0A165CI79_9APHY</name>
<keyword evidence="4" id="KW-1185">Reference proteome</keyword>
<dbReference type="EMBL" id="KV427649">
    <property type="protein sequence ID" value="KZT02859.1"/>
    <property type="molecule type" value="Genomic_DNA"/>
</dbReference>
<evidence type="ECO:0000256" key="1">
    <source>
        <dbReference type="SAM" id="MobiDB-lite"/>
    </source>
</evidence>
<dbReference type="InterPro" id="IPR000270">
    <property type="entry name" value="PB1_dom"/>
</dbReference>
<protein>
    <recommendedName>
        <fullName evidence="2">PB1 domain-containing protein</fullName>
    </recommendedName>
</protein>
<dbReference type="SUPFAM" id="SSF54277">
    <property type="entry name" value="CAD &amp; PB1 domains"/>
    <property type="match status" value="1"/>
</dbReference>
<sequence length="360" mass="39427">MSSNNLQVKLTCPPSGPTRRIVFTELPSWAELSARIESLYDIPQRDIAVSYVDNEEDEITLNSDEELQDLYRTLLAPDENKERLIRFNVRELRIRDEESEDGDVDPTVALASAVATLIASITAVIVSHPEIAEGVRNNAQRPFGCSVLSPSGPPPFFFSGHHKGHHGRGFGMHSKLPGAHYFDRFYTRGRGHHGGRGGYMNRGRGGAWVHRGYPGDEFRAPSRSGHHGPPPPGSPPGGGEYSHPLPPHGPDPQGPPSGSPSQSPTPDEHPPHTPGAHHRGRIGDDSSFNRRGVHSSFGRGRGSGFRPHGSPRFSEMWKDPEARFRGFSPHVFGRGSRGGRGSWGNVFGGHESLRGFDFEF</sequence>
<dbReference type="AlphaFoldDB" id="A0A165CI79"/>
<reference evidence="3 4" key="1">
    <citation type="journal article" date="2016" name="Mol. Biol. Evol.">
        <title>Comparative Genomics of Early-Diverging Mushroom-Forming Fungi Provides Insights into the Origins of Lignocellulose Decay Capabilities.</title>
        <authorList>
            <person name="Nagy L.G."/>
            <person name="Riley R."/>
            <person name="Tritt A."/>
            <person name="Adam C."/>
            <person name="Daum C."/>
            <person name="Floudas D."/>
            <person name="Sun H."/>
            <person name="Yadav J.S."/>
            <person name="Pangilinan J."/>
            <person name="Larsson K.H."/>
            <person name="Matsuura K."/>
            <person name="Barry K."/>
            <person name="Labutti K."/>
            <person name="Kuo R."/>
            <person name="Ohm R.A."/>
            <person name="Bhattacharya S.S."/>
            <person name="Shirouzu T."/>
            <person name="Yoshinaga Y."/>
            <person name="Martin F.M."/>
            <person name="Grigoriev I.V."/>
            <person name="Hibbett D.S."/>
        </authorList>
    </citation>
    <scope>NUCLEOTIDE SEQUENCE [LARGE SCALE GENOMIC DNA]</scope>
    <source>
        <strain evidence="3 4">93-53</strain>
    </source>
</reference>
<dbReference type="InterPro" id="IPR053793">
    <property type="entry name" value="PB1-like"/>
</dbReference>
<feature type="compositionally biased region" description="Pro residues" evidence="1">
    <location>
        <begin position="244"/>
        <end position="258"/>
    </location>
</feature>
<dbReference type="GeneID" id="63826752"/>
<dbReference type="RefSeq" id="XP_040760599.1">
    <property type="nucleotide sequence ID" value="XM_040909723.1"/>
</dbReference>
<feature type="compositionally biased region" description="Low complexity" evidence="1">
    <location>
        <begin position="294"/>
        <end position="312"/>
    </location>
</feature>
<evidence type="ECO:0000259" key="2">
    <source>
        <dbReference type="PROSITE" id="PS51745"/>
    </source>
</evidence>
<accession>A0A165CI79</accession>
<proteinExistence type="predicted"/>
<gene>
    <name evidence="3" type="ORF">LAESUDRAFT_729846</name>
</gene>
<feature type="domain" description="PB1" evidence="2">
    <location>
        <begin position="3"/>
        <end position="80"/>
    </location>
</feature>